<gene>
    <name evidence="2" type="ORF">WPS_23740</name>
</gene>
<proteinExistence type="predicted"/>
<evidence type="ECO:0000313" key="3">
    <source>
        <dbReference type="Proteomes" id="UP001317532"/>
    </source>
</evidence>
<dbReference type="InterPro" id="IPR029069">
    <property type="entry name" value="HotDog_dom_sf"/>
</dbReference>
<dbReference type="AlphaFoldDB" id="A0AAN1XXB3"/>
<dbReference type="RefSeq" id="WP_317994713.1">
    <property type="nucleotide sequence ID" value="NZ_AP025523.1"/>
</dbReference>
<evidence type="ECO:0000313" key="2">
    <source>
        <dbReference type="EMBL" id="BDE07098.1"/>
    </source>
</evidence>
<dbReference type="InterPro" id="IPR006683">
    <property type="entry name" value="Thioestr_dom"/>
</dbReference>
<dbReference type="Pfam" id="PF03061">
    <property type="entry name" value="4HBT"/>
    <property type="match status" value="1"/>
</dbReference>
<feature type="domain" description="Thioesterase" evidence="1">
    <location>
        <begin position="50"/>
        <end position="123"/>
    </location>
</feature>
<dbReference type="Gene3D" id="3.10.129.10">
    <property type="entry name" value="Hotdog Thioesterase"/>
    <property type="match status" value="1"/>
</dbReference>
<dbReference type="SUPFAM" id="SSF54637">
    <property type="entry name" value="Thioesterase/thiol ester dehydrase-isomerase"/>
    <property type="match status" value="1"/>
</dbReference>
<organism evidence="2 3">
    <name type="scientific">Vulcanimicrobium alpinum</name>
    <dbReference type="NCBI Taxonomy" id="3016050"/>
    <lineage>
        <taxon>Bacteria</taxon>
        <taxon>Bacillati</taxon>
        <taxon>Vulcanimicrobiota</taxon>
        <taxon>Vulcanimicrobiia</taxon>
        <taxon>Vulcanimicrobiales</taxon>
        <taxon>Vulcanimicrobiaceae</taxon>
        <taxon>Vulcanimicrobium</taxon>
    </lineage>
</organism>
<dbReference type="CDD" id="cd03443">
    <property type="entry name" value="PaaI_thioesterase"/>
    <property type="match status" value="1"/>
</dbReference>
<dbReference type="PANTHER" id="PTHR47260:SF1">
    <property type="entry name" value="UPF0644 PROTEIN PB2B4.06"/>
    <property type="match status" value="1"/>
</dbReference>
<sequence>MTDRAYVDDGHCFACGPLNPDGLHLEFAPDGDDGVRAKIALPEKFQGWRGTAHGGIVMTLIDEAMAHACGRVGERGVTASMDLRFRAPVPLGEPLVVSATVRWKRRNVLGLDASIELADGTLLASAEGSFVSRGPLGKERYGIPDAV</sequence>
<dbReference type="PANTHER" id="PTHR47260">
    <property type="entry name" value="UPF0644 PROTEIN PB2B4.06"/>
    <property type="match status" value="1"/>
</dbReference>
<reference evidence="2 3" key="1">
    <citation type="journal article" date="2022" name="ISME Commun">
        <title>Vulcanimicrobium alpinus gen. nov. sp. nov., the first cultivated representative of the candidate phylum 'Eremiobacterota', is a metabolically versatile aerobic anoxygenic phototroph.</title>
        <authorList>
            <person name="Yabe S."/>
            <person name="Muto K."/>
            <person name="Abe K."/>
            <person name="Yokota A."/>
            <person name="Staudigel H."/>
            <person name="Tebo B.M."/>
        </authorList>
    </citation>
    <scope>NUCLEOTIDE SEQUENCE [LARGE SCALE GENOMIC DNA]</scope>
    <source>
        <strain evidence="2 3">WC8-2</strain>
    </source>
</reference>
<dbReference type="KEGG" id="vab:WPS_23740"/>
<evidence type="ECO:0000259" key="1">
    <source>
        <dbReference type="Pfam" id="PF03061"/>
    </source>
</evidence>
<dbReference type="InterPro" id="IPR052061">
    <property type="entry name" value="PTE-AB_protein"/>
</dbReference>
<name>A0AAN1XXB3_UNVUL</name>
<dbReference type="Proteomes" id="UP001317532">
    <property type="component" value="Chromosome"/>
</dbReference>
<protein>
    <submittedName>
        <fullName evidence="2">Thioesterase</fullName>
    </submittedName>
</protein>
<accession>A0AAN1XXB3</accession>
<keyword evidence="3" id="KW-1185">Reference proteome</keyword>
<dbReference type="EMBL" id="AP025523">
    <property type="protein sequence ID" value="BDE07098.1"/>
    <property type="molecule type" value="Genomic_DNA"/>
</dbReference>